<feature type="transmembrane region" description="Helical" evidence="6">
    <location>
        <begin position="123"/>
        <end position="141"/>
    </location>
</feature>
<dbReference type="PANTHER" id="PTHR30250">
    <property type="entry name" value="PST FAMILY PREDICTED COLANIC ACID TRANSPORTER"/>
    <property type="match status" value="1"/>
</dbReference>
<keyword evidence="8" id="KW-1185">Reference proteome</keyword>
<keyword evidence="2" id="KW-1003">Cell membrane</keyword>
<feature type="transmembrane region" description="Helical" evidence="6">
    <location>
        <begin position="398"/>
        <end position="420"/>
    </location>
</feature>
<evidence type="ECO:0000256" key="3">
    <source>
        <dbReference type="ARBA" id="ARBA00022692"/>
    </source>
</evidence>
<evidence type="ECO:0000256" key="4">
    <source>
        <dbReference type="ARBA" id="ARBA00022989"/>
    </source>
</evidence>
<feature type="transmembrane region" description="Helical" evidence="6">
    <location>
        <begin position="92"/>
        <end position="117"/>
    </location>
</feature>
<evidence type="ECO:0000313" key="7">
    <source>
        <dbReference type="EMBL" id="QKD81102.1"/>
    </source>
</evidence>
<dbReference type="KEGG" id="theu:HPC62_01980"/>
<feature type="transmembrane region" description="Helical" evidence="6">
    <location>
        <begin position="308"/>
        <end position="331"/>
    </location>
</feature>
<keyword evidence="4 6" id="KW-1133">Transmembrane helix</keyword>
<dbReference type="InterPro" id="IPR050833">
    <property type="entry name" value="Poly_Biosynth_Transport"/>
</dbReference>
<feature type="transmembrane region" description="Helical" evidence="6">
    <location>
        <begin position="53"/>
        <end position="72"/>
    </location>
</feature>
<dbReference type="GO" id="GO:0005886">
    <property type="term" value="C:plasma membrane"/>
    <property type="evidence" value="ECO:0007669"/>
    <property type="project" value="UniProtKB-SubCell"/>
</dbReference>
<proteinExistence type="predicted"/>
<evidence type="ECO:0000313" key="8">
    <source>
        <dbReference type="Proteomes" id="UP000505210"/>
    </source>
</evidence>
<feature type="transmembrane region" description="Helical" evidence="6">
    <location>
        <begin position="373"/>
        <end position="392"/>
    </location>
</feature>
<feature type="transmembrane region" description="Helical" evidence="6">
    <location>
        <begin position="186"/>
        <end position="212"/>
    </location>
</feature>
<feature type="transmembrane region" description="Helical" evidence="6">
    <location>
        <begin position="161"/>
        <end position="180"/>
    </location>
</feature>
<dbReference type="Pfam" id="PF01943">
    <property type="entry name" value="Polysacc_synt"/>
    <property type="match status" value="1"/>
</dbReference>
<organism evidence="7 8">
    <name type="scientific">Thermoleptolyngbya sichuanensis A183</name>
    <dbReference type="NCBI Taxonomy" id="2737172"/>
    <lineage>
        <taxon>Bacteria</taxon>
        <taxon>Bacillati</taxon>
        <taxon>Cyanobacteriota</taxon>
        <taxon>Cyanophyceae</taxon>
        <taxon>Oculatellales</taxon>
        <taxon>Oculatellaceae</taxon>
        <taxon>Thermoleptolyngbya</taxon>
        <taxon>Thermoleptolyngbya sichuanensis</taxon>
    </lineage>
</organism>
<evidence type="ECO:0000256" key="2">
    <source>
        <dbReference type="ARBA" id="ARBA00022475"/>
    </source>
</evidence>
<dbReference type="Proteomes" id="UP000505210">
    <property type="component" value="Chromosome"/>
</dbReference>
<sequence length="427" mass="46362">MIYLNSLRSRLTNSLQNTVIRGTLWKLTARISSLVLQSAYFFIIARSLGTEQYGLFVGVMALVKMVVPFANWGTPHILVKHVSRNKSLIQAYFGNALWITTALGLTVLAALLVLNQFVLSTRFPFVLLLAIGLAELIFARFHDASLKSFIATDLFGRDAQLNILLSINGLIAAACLLLFVQAPNALIWGLLYLASRVMTAIISISLVSRILGKPKPHLSLMKSEIRDGFYFSVDLSSQTIYNDIDKAMLASMSTLTATGIYGAAYRIIEVGLIPLIAVMGASYAQFFRKGASGIQGSLKLARRIVPFAGGYGALSSLGLWVCAPIVPYILGEDYAQAVSALRWLSPLIFLKSMQFFAANTLTGAGLQGWRSALQAGIALLNALLNFMLIPAYSWQGAALASLIADGLLAALLWGLVLRFARQQVSES</sequence>
<feature type="transmembrane region" description="Helical" evidence="6">
    <location>
        <begin position="343"/>
        <end position="361"/>
    </location>
</feature>
<keyword evidence="3 6" id="KW-0812">Transmembrane</keyword>
<dbReference type="EMBL" id="CP053661">
    <property type="protein sequence ID" value="QKD81102.1"/>
    <property type="molecule type" value="Genomic_DNA"/>
</dbReference>
<gene>
    <name evidence="7" type="ORF">HPC62_01980</name>
</gene>
<dbReference type="InterPro" id="IPR002797">
    <property type="entry name" value="Polysacc_synth"/>
</dbReference>
<protein>
    <submittedName>
        <fullName evidence="7">Oligosaccharide flippase family protein</fullName>
    </submittedName>
</protein>
<feature type="transmembrane region" description="Helical" evidence="6">
    <location>
        <begin position="270"/>
        <end position="287"/>
    </location>
</feature>
<evidence type="ECO:0000256" key="6">
    <source>
        <dbReference type="SAM" id="Phobius"/>
    </source>
</evidence>
<keyword evidence="5 6" id="KW-0472">Membrane</keyword>
<comment type="subcellular location">
    <subcellularLocation>
        <location evidence="1">Cell membrane</location>
        <topology evidence="1">Multi-pass membrane protein</topology>
    </subcellularLocation>
</comment>
<dbReference type="AlphaFoldDB" id="A0A6M8B503"/>
<name>A0A6M8B503_9CYAN</name>
<accession>A0A6M8B503</accession>
<dbReference type="PANTHER" id="PTHR30250:SF11">
    <property type="entry name" value="O-ANTIGEN TRANSPORTER-RELATED"/>
    <property type="match status" value="1"/>
</dbReference>
<evidence type="ECO:0000256" key="1">
    <source>
        <dbReference type="ARBA" id="ARBA00004651"/>
    </source>
</evidence>
<evidence type="ECO:0000256" key="5">
    <source>
        <dbReference type="ARBA" id="ARBA00023136"/>
    </source>
</evidence>
<reference evidence="7 8" key="1">
    <citation type="submission" date="2020-05" db="EMBL/GenBank/DDBJ databases">
        <title>Complete genome sequence of of a novel Thermoleptolyngbya strain isolated from hot springs of Ganzi, Sichuan China.</title>
        <authorList>
            <person name="Tang J."/>
            <person name="Daroch M."/>
            <person name="Li L."/>
            <person name="Waleron K."/>
            <person name="Waleron M."/>
            <person name="Waleron M."/>
        </authorList>
    </citation>
    <scope>NUCLEOTIDE SEQUENCE [LARGE SCALE GENOMIC DNA]</scope>
    <source>
        <strain evidence="7 8">PKUAC-SCTA183</strain>
    </source>
</reference>
<dbReference type="RefSeq" id="WP_172353519.1">
    <property type="nucleotide sequence ID" value="NZ_CP053661.1"/>
</dbReference>